<dbReference type="Proteomes" id="UP000324585">
    <property type="component" value="Unassembled WGS sequence"/>
</dbReference>
<dbReference type="OrthoDB" id="1924787at2759"/>
<evidence type="ECO:0000256" key="6">
    <source>
        <dbReference type="ARBA" id="ARBA00012863"/>
    </source>
</evidence>
<dbReference type="InterPro" id="IPR050138">
    <property type="entry name" value="DHOase/Allantoinase_Hydrolase"/>
</dbReference>
<keyword evidence="14" id="KW-1185">Reference proteome</keyword>
<dbReference type="NCBIfam" id="TIGR03178">
    <property type="entry name" value="allantoinase"/>
    <property type="match status" value="1"/>
</dbReference>
<dbReference type="InterPro" id="IPR006680">
    <property type="entry name" value="Amidohydro-rel"/>
</dbReference>
<accession>A0A5J4YT34</accession>
<protein>
    <recommendedName>
        <fullName evidence="6">allantoinase</fullName>
        <ecNumber evidence="6">3.5.2.5</ecNumber>
    </recommendedName>
</protein>
<dbReference type="PANTHER" id="PTHR43668">
    <property type="entry name" value="ALLANTOINASE"/>
    <property type="match status" value="1"/>
</dbReference>
<keyword evidence="11" id="KW-0812">Transmembrane</keyword>
<evidence type="ECO:0000256" key="11">
    <source>
        <dbReference type="SAM" id="Phobius"/>
    </source>
</evidence>
<keyword evidence="11" id="KW-1133">Transmembrane helix</keyword>
<evidence type="ECO:0000256" key="7">
    <source>
        <dbReference type="ARBA" id="ARBA00022723"/>
    </source>
</evidence>
<evidence type="ECO:0000313" key="13">
    <source>
        <dbReference type="EMBL" id="KAA8493953.1"/>
    </source>
</evidence>
<comment type="cofactor">
    <cofactor evidence="1">
        <name>Zn(2+)</name>
        <dbReference type="ChEBI" id="CHEBI:29105"/>
    </cofactor>
</comment>
<dbReference type="GO" id="GO:0004038">
    <property type="term" value="F:allantoinase activity"/>
    <property type="evidence" value="ECO:0007669"/>
    <property type="project" value="UniProtKB-EC"/>
</dbReference>
<comment type="similarity">
    <text evidence="4">Belongs to the metallo-dependent hydrolases superfamily. Allantoinase family.</text>
</comment>
<gene>
    <name evidence="13" type="ORF">FVE85_3928</name>
</gene>
<evidence type="ECO:0000256" key="8">
    <source>
        <dbReference type="ARBA" id="ARBA00022801"/>
    </source>
</evidence>
<evidence type="ECO:0000256" key="10">
    <source>
        <dbReference type="SAM" id="MobiDB-lite"/>
    </source>
</evidence>
<dbReference type="GO" id="GO:0008270">
    <property type="term" value="F:zinc ion binding"/>
    <property type="evidence" value="ECO:0007669"/>
    <property type="project" value="InterPro"/>
</dbReference>
<dbReference type="GO" id="GO:0050897">
    <property type="term" value="F:cobalt ion binding"/>
    <property type="evidence" value="ECO:0007669"/>
    <property type="project" value="InterPro"/>
</dbReference>
<evidence type="ECO:0000256" key="3">
    <source>
        <dbReference type="ARBA" id="ARBA00008829"/>
    </source>
</evidence>
<keyword evidence="8" id="KW-0378">Hydrolase</keyword>
<dbReference type="EMBL" id="VRMN01000005">
    <property type="protein sequence ID" value="KAA8493953.1"/>
    <property type="molecule type" value="Genomic_DNA"/>
</dbReference>
<dbReference type="InterPro" id="IPR017593">
    <property type="entry name" value="Allantoinase"/>
</dbReference>
<dbReference type="InterPro" id="IPR032466">
    <property type="entry name" value="Metal_Hydrolase"/>
</dbReference>
<evidence type="ECO:0000256" key="1">
    <source>
        <dbReference type="ARBA" id="ARBA00001947"/>
    </source>
</evidence>
<sequence length="625" mass="67621">MAQVLIRAGVVLWIAHVALVLLTWYLSPHDDASIPSREANPREPKRAQSATNRVQIAPEIARTSGEDEHVNDLSAYSSVLNALRSLPALRAANRGRYAIRTRRLVLGGEQRNVEEPQAKTPGLVVVGLDGTIEYAGSEDGLDEYGISAGSLAAVVDVGDLVVMPGLVDPHVHINEASDPDRTSWEGFASATKAAAAGGTTTILDMPLNCIPSTVSMSALRAKVEAMALSKLFVDVGLIGGVIPSNEDELVDLVERGGVLAFKSFMIDSQSADFPHVNLETLSRSMQVIGARFGTSIPYMLHAELAPEEAEGDKNSTQARRALVSESSYSEFMRSRPDAWEVDAVMAALDRAHRTGCHVHICHLSSVHAARLVRFARGLGANVTAETCTQYLLYSAEQIPDGRPEFKCAPPIRQEQNRRELWKLLIEGDAIQLIASDHSPTLPKYKNLDSGNVRDAWGGISGLQHRLLGVWTAATELGNVLSLEALSALLSEQPAAIFGLDGMKGRLAHGYDADLVIWDPEGKTLVTESNFYARHKVSPMLNSVLRGRVLATLVHGELSYVAWEDLEPQQQENSNLVSPGQLLVRTDDSGVLGKVSRLAPSSHLLRLKSESMSPAPPSQCKNENAM</sequence>
<dbReference type="Gene3D" id="3.20.20.140">
    <property type="entry name" value="Metal-dependent hydrolases"/>
    <property type="match status" value="1"/>
</dbReference>
<dbReference type="GO" id="GO:0000256">
    <property type="term" value="P:allantoin catabolic process"/>
    <property type="evidence" value="ECO:0007669"/>
    <property type="project" value="UniProtKB-UniPathway"/>
</dbReference>
<proteinExistence type="inferred from homology"/>
<evidence type="ECO:0000256" key="4">
    <source>
        <dbReference type="ARBA" id="ARBA00010368"/>
    </source>
</evidence>
<dbReference type="InterPro" id="IPR011059">
    <property type="entry name" value="Metal-dep_hydrolase_composite"/>
</dbReference>
<evidence type="ECO:0000313" key="14">
    <source>
        <dbReference type="Proteomes" id="UP000324585"/>
    </source>
</evidence>
<dbReference type="Pfam" id="PF01979">
    <property type="entry name" value="Amidohydro_1"/>
    <property type="match status" value="1"/>
</dbReference>
<dbReference type="FunFam" id="3.20.20.140:FF:000174">
    <property type="entry name" value="Dihydropyrimidinase-related protein 2"/>
    <property type="match status" value="1"/>
</dbReference>
<dbReference type="PANTHER" id="PTHR43668:SF2">
    <property type="entry name" value="ALLANTOINASE"/>
    <property type="match status" value="1"/>
</dbReference>
<evidence type="ECO:0000259" key="12">
    <source>
        <dbReference type="Pfam" id="PF01979"/>
    </source>
</evidence>
<dbReference type="UniPathway" id="UPA00395">
    <property type="reaction ID" value="UER00653"/>
</dbReference>
<evidence type="ECO:0000256" key="2">
    <source>
        <dbReference type="ARBA" id="ARBA00004968"/>
    </source>
</evidence>
<comment type="similarity">
    <text evidence="3">Belongs to the metallo-dependent hydrolases superfamily. Hydantoinase/dihydropyrimidinase family.</text>
</comment>
<comment type="pathway">
    <text evidence="2">Nitrogen metabolism; (S)-allantoin degradation; allantoate from (S)-allantoin: step 1/1.</text>
</comment>
<dbReference type="GO" id="GO:0005737">
    <property type="term" value="C:cytoplasm"/>
    <property type="evidence" value="ECO:0007669"/>
    <property type="project" value="TreeGrafter"/>
</dbReference>
<dbReference type="GO" id="GO:0006145">
    <property type="term" value="P:purine nucleobase catabolic process"/>
    <property type="evidence" value="ECO:0007669"/>
    <property type="project" value="TreeGrafter"/>
</dbReference>
<organism evidence="13 14">
    <name type="scientific">Porphyridium purpureum</name>
    <name type="common">Red alga</name>
    <name type="synonym">Porphyridium cruentum</name>
    <dbReference type="NCBI Taxonomy" id="35688"/>
    <lineage>
        <taxon>Eukaryota</taxon>
        <taxon>Rhodophyta</taxon>
        <taxon>Bangiophyceae</taxon>
        <taxon>Porphyridiales</taxon>
        <taxon>Porphyridiaceae</taxon>
        <taxon>Porphyridium</taxon>
    </lineage>
</organism>
<dbReference type="SUPFAM" id="SSF51556">
    <property type="entry name" value="Metallo-dependent hydrolases"/>
    <property type="match status" value="1"/>
</dbReference>
<feature type="region of interest" description="Disordered" evidence="10">
    <location>
        <begin position="33"/>
        <end position="53"/>
    </location>
</feature>
<name>A0A5J4YT34_PORPP</name>
<evidence type="ECO:0000256" key="9">
    <source>
        <dbReference type="ARBA" id="ARBA00022833"/>
    </source>
</evidence>
<comment type="subunit">
    <text evidence="5">Homotetramer.</text>
</comment>
<keyword evidence="11" id="KW-0472">Membrane</keyword>
<keyword evidence="9" id="KW-0862">Zinc</keyword>
<keyword evidence="7" id="KW-0479">Metal-binding</keyword>
<feature type="transmembrane region" description="Helical" evidence="11">
    <location>
        <begin position="5"/>
        <end position="26"/>
    </location>
</feature>
<dbReference type="EC" id="3.5.2.5" evidence="6"/>
<comment type="caution">
    <text evidence="13">The sequence shown here is derived from an EMBL/GenBank/DDBJ whole genome shotgun (WGS) entry which is preliminary data.</text>
</comment>
<feature type="domain" description="Amidohydrolase-related" evidence="12">
    <location>
        <begin position="161"/>
        <end position="555"/>
    </location>
</feature>
<dbReference type="SUPFAM" id="SSF51338">
    <property type="entry name" value="Composite domain of metallo-dependent hydrolases"/>
    <property type="match status" value="1"/>
</dbReference>
<reference evidence="14" key="1">
    <citation type="journal article" date="2019" name="Nat. Commun.">
        <title>Expansion of phycobilisome linker gene families in mesophilic red algae.</title>
        <authorList>
            <person name="Lee J."/>
            <person name="Kim D."/>
            <person name="Bhattacharya D."/>
            <person name="Yoon H.S."/>
        </authorList>
    </citation>
    <scope>NUCLEOTIDE SEQUENCE [LARGE SCALE GENOMIC DNA]</scope>
    <source>
        <strain evidence="14">CCMP 1328</strain>
    </source>
</reference>
<dbReference type="AlphaFoldDB" id="A0A5J4YT34"/>
<evidence type="ECO:0000256" key="5">
    <source>
        <dbReference type="ARBA" id="ARBA00011881"/>
    </source>
</evidence>